<dbReference type="EMBL" id="LN853019">
    <property type="protein sequence ID" value="CRY94776.1"/>
    <property type="molecule type" value="Genomic_DNA"/>
</dbReference>
<evidence type="ECO:0008006" key="4">
    <source>
        <dbReference type="Google" id="ProtNLM"/>
    </source>
</evidence>
<organism evidence="3">
    <name type="scientific">uncultured prokaryote</name>
    <dbReference type="NCBI Taxonomy" id="198431"/>
    <lineage>
        <taxon>unclassified sequences</taxon>
        <taxon>environmental samples</taxon>
    </lineage>
</organism>
<name>A0A0H5PYJ0_9ZZZZ</name>
<proteinExistence type="predicted"/>
<geneLocation type="plasmid" evidence="3">
    <name>pRGRH0356</name>
</geneLocation>
<feature type="compositionally biased region" description="Pro residues" evidence="2">
    <location>
        <begin position="119"/>
        <end position="129"/>
    </location>
</feature>
<feature type="coiled-coil region" evidence="1">
    <location>
        <begin position="74"/>
        <end position="115"/>
    </location>
</feature>
<reference evidence="3" key="1">
    <citation type="submission" date="2015-06" db="EMBL/GenBank/DDBJ databases">
        <authorList>
            <person name="Joergensen T."/>
        </authorList>
    </citation>
    <scope>NUCLEOTIDE SEQUENCE</scope>
    <source>
        <plasmid evidence="3">pRGRH0356</plasmid>
    </source>
</reference>
<evidence type="ECO:0000313" key="3">
    <source>
        <dbReference type="EMBL" id="CRY94776.1"/>
    </source>
</evidence>
<evidence type="ECO:0000256" key="2">
    <source>
        <dbReference type="SAM" id="MobiDB-lite"/>
    </source>
</evidence>
<keyword evidence="3" id="KW-0614">Plasmid</keyword>
<protein>
    <recommendedName>
        <fullName evidence="4">Helix-turn-helix domain-containing protein</fullName>
    </recommendedName>
</protein>
<dbReference type="AlphaFoldDB" id="A0A0H5PYJ0"/>
<accession>A0A0H5PYJ0</accession>
<sequence length="147" mass="16341">MAYTLGEAAKASGKSKATISKAIKSGRLSAIKQETGVFRIEASELHRVYPKTVDGNQDRTLKTVAQTPENTPSVRELQARLEAAQERLADRDAVIADLRDDRDRWRQQATALLADQRPVPQPVTQPAPKPDQLIVQPPKGFWKRLFG</sequence>
<reference evidence="3" key="2">
    <citation type="submission" date="2015-07" db="EMBL/GenBank/DDBJ databases">
        <title>Plasmids, circular viruses and viroids from rat gut.</title>
        <authorList>
            <person name="Jorgensen T.J."/>
            <person name="Hansen M.A."/>
            <person name="Xu Z."/>
            <person name="Tabak M.A."/>
            <person name="Sorensen S.J."/>
            <person name="Hansen L.H."/>
        </authorList>
    </citation>
    <scope>NUCLEOTIDE SEQUENCE</scope>
    <source>
        <plasmid evidence="3">pRGRH0356</plasmid>
    </source>
</reference>
<feature type="region of interest" description="Disordered" evidence="2">
    <location>
        <begin position="115"/>
        <end position="135"/>
    </location>
</feature>
<evidence type="ECO:0000256" key="1">
    <source>
        <dbReference type="SAM" id="Coils"/>
    </source>
</evidence>
<keyword evidence="1" id="KW-0175">Coiled coil</keyword>